<protein>
    <submittedName>
        <fullName evidence="2">Uncharacterized protein</fullName>
    </submittedName>
</protein>
<feature type="compositionally biased region" description="Acidic residues" evidence="1">
    <location>
        <begin position="78"/>
        <end position="93"/>
    </location>
</feature>
<feature type="region of interest" description="Disordered" evidence="1">
    <location>
        <begin position="1"/>
        <end position="320"/>
    </location>
</feature>
<feature type="compositionally biased region" description="Basic and acidic residues" evidence="1">
    <location>
        <begin position="158"/>
        <end position="172"/>
    </location>
</feature>
<feature type="compositionally biased region" description="Acidic residues" evidence="1">
    <location>
        <begin position="50"/>
        <end position="69"/>
    </location>
</feature>
<proteinExistence type="predicted"/>
<keyword evidence="3" id="KW-1185">Reference proteome</keyword>
<feature type="compositionally biased region" description="Pro residues" evidence="1">
    <location>
        <begin position="434"/>
        <end position="445"/>
    </location>
</feature>
<evidence type="ECO:0000256" key="1">
    <source>
        <dbReference type="SAM" id="MobiDB-lite"/>
    </source>
</evidence>
<evidence type="ECO:0000313" key="2">
    <source>
        <dbReference type="EMBL" id="EJK73288.1"/>
    </source>
</evidence>
<accession>K0T3N4</accession>
<feature type="compositionally biased region" description="Basic and acidic residues" evidence="1">
    <location>
        <begin position="181"/>
        <end position="234"/>
    </location>
</feature>
<organism evidence="2 3">
    <name type="scientific">Thalassiosira oceanica</name>
    <name type="common">Marine diatom</name>
    <dbReference type="NCBI Taxonomy" id="159749"/>
    <lineage>
        <taxon>Eukaryota</taxon>
        <taxon>Sar</taxon>
        <taxon>Stramenopiles</taxon>
        <taxon>Ochrophyta</taxon>
        <taxon>Bacillariophyta</taxon>
        <taxon>Coscinodiscophyceae</taxon>
        <taxon>Thalassiosirophycidae</taxon>
        <taxon>Thalassiosirales</taxon>
        <taxon>Thalassiosiraceae</taxon>
        <taxon>Thalassiosira</taxon>
    </lineage>
</organism>
<reference evidence="2 3" key="1">
    <citation type="journal article" date="2012" name="Genome Biol.">
        <title>Genome and low-iron response of an oceanic diatom adapted to chronic iron limitation.</title>
        <authorList>
            <person name="Lommer M."/>
            <person name="Specht M."/>
            <person name="Roy A.S."/>
            <person name="Kraemer L."/>
            <person name="Andreson R."/>
            <person name="Gutowska M.A."/>
            <person name="Wolf J."/>
            <person name="Bergner S.V."/>
            <person name="Schilhabel M.B."/>
            <person name="Klostermeier U.C."/>
            <person name="Beiko R.G."/>
            <person name="Rosenstiel P."/>
            <person name="Hippler M."/>
            <person name="Laroche J."/>
        </authorList>
    </citation>
    <scope>NUCLEOTIDE SEQUENCE [LARGE SCALE GENOMIC DNA]</scope>
    <source>
        <strain evidence="2 3">CCMP1005</strain>
    </source>
</reference>
<name>K0T3N4_THAOC</name>
<feature type="compositionally biased region" description="Polar residues" evidence="1">
    <location>
        <begin position="267"/>
        <end position="290"/>
    </location>
</feature>
<gene>
    <name evidence="2" type="ORF">THAOC_05094</name>
</gene>
<sequence>MTYSGPDVADGGGAEEKVGSADMLEDDLHLRAGTDGGGEDDPAASSEAEGRDDDDVAADSGEMAEDVEDPPASPVEGAGEDDGGEESPEDDYVEPAGNPESATNGWRALTREQAEAIESLKGKDPETGEYTFATYDTAHESPEELEAAQEARQQARRSGQEKERIDSRDELHTCLSNESDAADHRSAEEKADETARLFRRSELALREKAEKEAEEARIKAEEERRLKEERKALERQQSGKGSKKRFSTKKLVRGMSKMMSSNSSSNDWASQRRASSGSMGARKPSSSSQAAMIDKARDLVDESEDEADVVPGDLDANGKPKNVSLFVVGEFDTLNDLVRDGAKRLRDNKAGSDLDVLLQNKPCPPPDRWVAVTGWSRCAPHERLREDAPGRLRLGTVRRRHEDEDVPQGRPQGQADTGTGGRGEGPGRRRRDPPAPAPRPAPTPAPADKGPRPANPAAPTESTSGGSSPSSGTAKAAAP</sequence>
<dbReference type="OrthoDB" id="56772at2759"/>
<evidence type="ECO:0000313" key="3">
    <source>
        <dbReference type="Proteomes" id="UP000266841"/>
    </source>
</evidence>
<comment type="caution">
    <text evidence="2">The sequence shown here is derived from an EMBL/GenBank/DDBJ whole genome shotgun (WGS) entry which is preliminary data.</text>
</comment>
<dbReference type="AlphaFoldDB" id="K0T3N4"/>
<feature type="compositionally biased region" description="Low complexity" evidence="1">
    <location>
        <begin position="255"/>
        <end position="266"/>
    </location>
</feature>
<feature type="region of interest" description="Disordered" evidence="1">
    <location>
        <begin position="346"/>
        <end position="479"/>
    </location>
</feature>
<feature type="compositionally biased region" description="Basic and acidic residues" evidence="1">
    <location>
        <begin position="379"/>
        <end position="390"/>
    </location>
</feature>
<feature type="compositionally biased region" description="Low complexity" evidence="1">
    <location>
        <begin position="457"/>
        <end position="479"/>
    </location>
</feature>
<dbReference type="EMBL" id="AGNL01004620">
    <property type="protein sequence ID" value="EJK73288.1"/>
    <property type="molecule type" value="Genomic_DNA"/>
</dbReference>
<dbReference type="OMA" id="PHERLRE"/>
<dbReference type="Proteomes" id="UP000266841">
    <property type="component" value="Unassembled WGS sequence"/>
</dbReference>
<feature type="compositionally biased region" description="Basic and acidic residues" evidence="1">
    <location>
        <begin position="109"/>
        <end position="126"/>
    </location>
</feature>
<feature type="compositionally biased region" description="Basic residues" evidence="1">
    <location>
        <begin position="241"/>
        <end position="252"/>
    </location>
</feature>
<feature type="non-terminal residue" evidence="2">
    <location>
        <position position="479"/>
    </location>
</feature>
<dbReference type="eggNOG" id="ENOG502R0RR">
    <property type="taxonomic scope" value="Eukaryota"/>
</dbReference>